<dbReference type="Proteomes" id="UP000295136">
    <property type="component" value="Unassembled WGS sequence"/>
</dbReference>
<dbReference type="RefSeq" id="WP_132634767.1">
    <property type="nucleotide sequence ID" value="NZ_SMLD01000093.1"/>
</dbReference>
<organism evidence="1 2">
    <name type="scientific">Nonomuraea mesophila</name>
    <dbReference type="NCBI Taxonomy" id="2530382"/>
    <lineage>
        <taxon>Bacteria</taxon>
        <taxon>Bacillati</taxon>
        <taxon>Actinomycetota</taxon>
        <taxon>Actinomycetes</taxon>
        <taxon>Streptosporangiales</taxon>
        <taxon>Streptosporangiaceae</taxon>
        <taxon>Nonomuraea</taxon>
    </lineage>
</organism>
<gene>
    <name evidence="1" type="ORF">E1295_29250</name>
</gene>
<comment type="caution">
    <text evidence="1">The sequence shown here is derived from an EMBL/GenBank/DDBJ whole genome shotgun (WGS) entry which is preliminary data.</text>
</comment>
<evidence type="ECO:0000313" key="1">
    <source>
        <dbReference type="EMBL" id="TDE41633.1"/>
    </source>
</evidence>
<sequence>MGEFVGIDPRGAEQLIQQMSTSKNVLASTRHGLETAIAEAGEAWTGQQGVSPMHRSWAFFDETQRDLKWRMDTLKQMVPTSGNGLMSVILTFSSENEAARQGKADAAPITEALRKHEIENSVESWRKVTAATAAMKGKLNDPAYAAAVLSALGPEKFRALFMHWMKNRGPAMDKGLSPNAIKEGRETLGPLAEAYANAERAGRLGEEWQGQFMKATQPGVLTAIVAMSKPSTKLLNQVALRVLGRPLTADLPTSENWNLNVLVEAYDANPQALQTLLAQNKDAAGWLLHPQRVRMSGISGFEGKVAGVLDKALMPGAGVDSVREQAWVNIIRGMGAKDSPWIGGGWGTFHDSPISETLAKNMGPYLDQLARGQSKRDSPDLPATFPTSPWDSVHTDEASRFMGGLMQDKDAAQTLMKASQDYTQSLDIGRFRPFGDEAVQAEYTKRAALAGGAANLMLSGSTYAEWSDDEYADWLATVALLPISWLSNKYWPIQDATVATARDAGLDEAKDGFKGMITDYLDKKTPATARSVADSIVQQQADWVNDSLAEHGQKPLTDAQRNEIRMSFRGRLFDALEKALEQRGG</sequence>
<protein>
    <submittedName>
        <fullName evidence="1">Uncharacterized protein</fullName>
    </submittedName>
</protein>
<dbReference type="AlphaFoldDB" id="A0A4R5F2G4"/>
<reference evidence="1 2" key="1">
    <citation type="submission" date="2019-03" db="EMBL/GenBank/DDBJ databases">
        <title>Draft genome sequences of novel Actinobacteria.</title>
        <authorList>
            <person name="Sahin N."/>
            <person name="Ay H."/>
            <person name="Saygin H."/>
        </authorList>
    </citation>
    <scope>NUCLEOTIDE SEQUENCE [LARGE SCALE GENOMIC DNA]</scope>
    <source>
        <strain evidence="1 2">6K102</strain>
    </source>
</reference>
<accession>A0A4R5F2G4</accession>
<dbReference type="EMBL" id="SMLD01000093">
    <property type="protein sequence ID" value="TDE41633.1"/>
    <property type="molecule type" value="Genomic_DNA"/>
</dbReference>
<name>A0A4R5F2G4_9ACTN</name>
<evidence type="ECO:0000313" key="2">
    <source>
        <dbReference type="Proteomes" id="UP000295136"/>
    </source>
</evidence>
<proteinExistence type="predicted"/>
<keyword evidence="2" id="KW-1185">Reference proteome</keyword>